<dbReference type="PANTHER" id="PTHR10689:SF6">
    <property type="entry name" value="MICROSOMAL GLUTATHIONE S-TRANSFERASE 1"/>
    <property type="match status" value="1"/>
</dbReference>
<keyword evidence="7 17" id="KW-0812">Transmembrane</keyword>
<dbReference type="AlphaFoldDB" id="A0A8J5CIY9"/>
<evidence type="ECO:0000256" key="5">
    <source>
        <dbReference type="ARBA" id="ARBA00012452"/>
    </source>
</evidence>
<keyword evidence="12" id="KW-0496">Mitochondrion</keyword>
<evidence type="ECO:0000256" key="6">
    <source>
        <dbReference type="ARBA" id="ARBA00022679"/>
    </source>
</evidence>
<dbReference type="OrthoDB" id="193139at2759"/>
<protein>
    <recommendedName>
        <fullName evidence="15">Microsomal glutathione S-transferase 1</fullName>
        <ecNumber evidence="5">2.5.1.18</ecNumber>
    </recommendedName>
</protein>
<evidence type="ECO:0000256" key="8">
    <source>
        <dbReference type="ARBA" id="ARBA00022787"/>
    </source>
</evidence>
<keyword evidence="13 17" id="KW-0472">Membrane</keyword>
<evidence type="ECO:0000256" key="3">
    <source>
        <dbReference type="ARBA" id="ARBA00004477"/>
    </source>
</evidence>
<dbReference type="GO" id="GO:0005741">
    <property type="term" value="C:mitochondrial outer membrane"/>
    <property type="evidence" value="ECO:0007669"/>
    <property type="project" value="UniProtKB-SubCell"/>
</dbReference>
<comment type="similarity">
    <text evidence="4">Belongs to the MAPEG family.</text>
</comment>
<name>A0A8J5CIY9_CHIOP</name>
<evidence type="ECO:0000256" key="17">
    <source>
        <dbReference type="SAM" id="Phobius"/>
    </source>
</evidence>
<dbReference type="EC" id="2.5.1.18" evidence="5"/>
<feature type="transmembrane region" description="Helical" evidence="17">
    <location>
        <begin position="125"/>
        <end position="145"/>
    </location>
</feature>
<dbReference type="GO" id="GO:0004364">
    <property type="term" value="F:glutathione transferase activity"/>
    <property type="evidence" value="ECO:0007669"/>
    <property type="project" value="UniProtKB-EC"/>
</dbReference>
<sequence>MSVGVWSLENPAFLAYLFYAAVLAIKMIIMSPLTGYYRMSRGAFTNPEDCKKFGVSSTKTDPDVERVRRAHQNDLENIPLFFVLAPLFLFTQPSLTFATLLFRAFTIGRILHTIFYLRGSSLRPLGFIVPTLVNVVMAVNIVYTFH</sequence>
<evidence type="ECO:0000313" key="19">
    <source>
        <dbReference type="Proteomes" id="UP000770661"/>
    </source>
</evidence>
<dbReference type="SUPFAM" id="SSF161084">
    <property type="entry name" value="MAPEG domain-like"/>
    <property type="match status" value="1"/>
</dbReference>
<dbReference type="PANTHER" id="PTHR10689">
    <property type="entry name" value="MICROSOMAL GLUTATHIONE S-TRANSFERASE 1"/>
    <property type="match status" value="1"/>
</dbReference>
<feature type="transmembrane region" description="Helical" evidence="17">
    <location>
        <begin position="78"/>
        <end position="105"/>
    </location>
</feature>
<evidence type="ECO:0000256" key="15">
    <source>
        <dbReference type="ARBA" id="ARBA00039397"/>
    </source>
</evidence>
<comment type="caution">
    <text evidence="18">The sequence shown here is derived from an EMBL/GenBank/DDBJ whole genome shotgun (WGS) entry which is preliminary data.</text>
</comment>
<evidence type="ECO:0000256" key="10">
    <source>
        <dbReference type="ARBA" id="ARBA00022989"/>
    </source>
</evidence>
<evidence type="ECO:0000256" key="1">
    <source>
        <dbReference type="ARBA" id="ARBA00003701"/>
    </source>
</evidence>
<feature type="transmembrane region" description="Helical" evidence="17">
    <location>
        <begin position="12"/>
        <end position="29"/>
    </location>
</feature>
<dbReference type="InterPro" id="IPR023352">
    <property type="entry name" value="MAPEG-like_dom_sf"/>
</dbReference>
<evidence type="ECO:0000256" key="11">
    <source>
        <dbReference type="ARBA" id="ARBA00022990"/>
    </source>
</evidence>
<dbReference type="Proteomes" id="UP000770661">
    <property type="component" value="Unassembled WGS sequence"/>
</dbReference>
<keyword evidence="10 17" id="KW-1133">Transmembrane helix</keyword>
<keyword evidence="6" id="KW-0808">Transferase</keyword>
<dbReference type="InterPro" id="IPR040162">
    <property type="entry name" value="MGST1-like"/>
</dbReference>
<gene>
    <name evidence="18" type="primary">MGST1</name>
    <name evidence="18" type="ORF">GWK47_019300</name>
</gene>
<evidence type="ECO:0000256" key="7">
    <source>
        <dbReference type="ARBA" id="ARBA00022692"/>
    </source>
</evidence>
<dbReference type="FunFam" id="1.20.120.550:FF:000002">
    <property type="entry name" value="Microsomal glutathione S-transferase 1"/>
    <property type="match status" value="1"/>
</dbReference>
<keyword evidence="19" id="KW-1185">Reference proteome</keyword>
<evidence type="ECO:0000256" key="12">
    <source>
        <dbReference type="ARBA" id="ARBA00023128"/>
    </source>
</evidence>
<evidence type="ECO:0000256" key="4">
    <source>
        <dbReference type="ARBA" id="ARBA00010459"/>
    </source>
</evidence>
<dbReference type="Pfam" id="PF01124">
    <property type="entry name" value="MAPEG"/>
    <property type="match status" value="1"/>
</dbReference>
<accession>A0A8J5CIY9</accession>
<comment type="function">
    <text evidence="1">Conjugation of reduced glutathione to a wide number of exogenous and endogenous hydrophobic electrophiles.</text>
</comment>
<evidence type="ECO:0000256" key="2">
    <source>
        <dbReference type="ARBA" id="ARBA00004294"/>
    </source>
</evidence>
<keyword evidence="11" id="KW-0007">Acetylation</keyword>
<evidence type="ECO:0000313" key="18">
    <source>
        <dbReference type="EMBL" id="KAG0712054.1"/>
    </source>
</evidence>
<comment type="subunit">
    <text evidence="14">Homotrimer; The trimer binds only one molecule of glutathione.</text>
</comment>
<keyword evidence="8" id="KW-1000">Mitochondrion outer membrane</keyword>
<dbReference type="Gene3D" id="1.20.120.550">
    <property type="entry name" value="Membrane associated eicosanoid/glutathione metabolism-like domain"/>
    <property type="match status" value="1"/>
</dbReference>
<dbReference type="GO" id="GO:0005789">
    <property type="term" value="C:endoplasmic reticulum membrane"/>
    <property type="evidence" value="ECO:0007669"/>
    <property type="project" value="UniProtKB-SubCell"/>
</dbReference>
<reference evidence="18" key="1">
    <citation type="submission" date="2020-07" db="EMBL/GenBank/DDBJ databases">
        <title>The High-quality genome of the commercially important snow crab, Chionoecetes opilio.</title>
        <authorList>
            <person name="Jeong J.-H."/>
            <person name="Ryu S."/>
        </authorList>
    </citation>
    <scope>NUCLEOTIDE SEQUENCE</scope>
    <source>
        <strain evidence="18">MADBK_172401_WGS</strain>
        <tissue evidence="18">Digestive gland</tissue>
    </source>
</reference>
<dbReference type="InterPro" id="IPR001129">
    <property type="entry name" value="Membr-assoc_MAPEG"/>
</dbReference>
<comment type="subcellular location">
    <subcellularLocation>
        <location evidence="3">Endoplasmic reticulum membrane</location>
        <topology evidence="3">Multi-pass membrane protein</topology>
    </subcellularLocation>
    <subcellularLocation>
        <location evidence="2">Mitochondrion outer membrane</location>
    </subcellularLocation>
</comment>
<organism evidence="18 19">
    <name type="scientific">Chionoecetes opilio</name>
    <name type="common">Atlantic snow crab</name>
    <name type="synonym">Cancer opilio</name>
    <dbReference type="NCBI Taxonomy" id="41210"/>
    <lineage>
        <taxon>Eukaryota</taxon>
        <taxon>Metazoa</taxon>
        <taxon>Ecdysozoa</taxon>
        <taxon>Arthropoda</taxon>
        <taxon>Crustacea</taxon>
        <taxon>Multicrustacea</taxon>
        <taxon>Malacostraca</taxon>
        <taxon>Eumalacostraca</taxon>
        <taxon>Eucarida</taxon>
        <taxon>Decapoda</taxon>
        <taxon>Pleocyemata</taxon>
        <taxon>Brachyura</taxon>
        <taxon>Eubrachyura</taxon>
        <taxon>Majoidea</taxon>
        <taxon>Majidae</taxon>
        <taxon>Chionoecetes</taxon>
    </lineage>
</organism>
<keyword evidence="9" id="KW-0256">Endoplasmic reticulum</keyword>
<evidence type="ECO:0000256" key="9">
    <source>
        <dbReference type="ARBA" id="ARBA00022824"/>
    </source>
</evidence>
<comment type="catalytic activity">
    <reaction evidence="16">
        <text>RX + glutathione = an S-substituted glutathione + a halide anion + H(+)</text>
        <dbReference type="Rhea" id="RHEA:16437"/>
        <dbReference type="ChEBI" id="CHEBI:15378"/>
        <dbReference type="ChEBI" id="CHEBI:16042"/>
        <dbReference type="ChEBI" id="CHEBI:17792"/>
        <dbReference type="ChEBI" id="CHEBI:57925"/>
        <dbReference type="ChEBI" id="CHEBI:90779"/>
        <dbReference type="EC" id="2.5.1.18"/>
    </reaction>
    <physiologicalReaction direction="left-to-right" evidence="16">
        <dbReference type="Rhea" id="RHEA:16438"/>
    </physiologicalReaction>
</comment>
<proteinExistence type="inferred from homology"/>
<dbReference type="EMBL" id="JACEEZ010022748">
    <property type="protein sequence ID" value="KAG0712054.1"/>
    <property type="molecule type" value="Genomic_DNA"/>
</dbReference>
<evidence type="ECO:0000256" key="16">
    <source>
        <dbReference type="ARBA" id="ARBA00049385"/>
    </source>
</evidence>
<evidence type="ECO:0000256" key="13">
    <source>
        <dbReference type="ARBA" id="ARBA00023136"/>
    </source>
</evidence>
<evidence type="ECO:0000256" key="14">
    <source>
        <dbReference type="ARBA" id="ARBA00038540"/>
    </source>
</evidence>